<name>A0A4R8MGQ7_9BACT</name>
<dbReference type="InterPro" id="IPR036779">
    <property type="entry name" value="LysM_dom_sf"/>
</dbReference>
<dbReference type="PROSITE" id="PS51782">
    <property type="entry name" value="LYSM"/>
    <property type="match status" value="3"/>
</dbReference>
<keyword evidence="3" id="KW-0812">Transmembrane</keyword>
<dbReference type="InterPro" id="IPR016047">
    <property type="entry name" value="M23ase_b-sheet_dom"/>
</dbReference>
<keyword evidence="3" id="KW-0472">Membrane</keyword>
<dbReference type="EMBL" id="SORI01000001">
    <property type="protein sequence ID" value="TDY65120.1"/>
    <property type="molecule type" value="Genomic_DNA"/>
</dbReference>
<feature type="compositionally biased region" description="Low complexity" evidence="2">
    <location>
        <begin position="476"/>
        <end position="499"/>
    </location>
</feature>
<sequence>MKKKRTSPSSYGVRGDRPKEHFPAKGGSGGLKTGRFGFMLVILCMVGAAVLLAVGAGNRTAGVAWGGLSDSDGPEEFVLPSSGFIVVDMSSVYLTDDGRELSHRSLKPRGSSGKNAAAPSGAPVWSFPERVVVSAGGDGVSGSLSANSGTSRLSGFRLKMPEQLPVEGEAFGLSAESLSSTGMSRLSGFRIPLPETLPVEGTLFGTGGADMANSAEFRLGAFAVNTPASEAAPTASGTAPPDLGSLMPGKMESDYDFVVLSTASDGRSLPAEEDPELAAEEEDVVLTEVKPLWKEHIVKAGETMSDIAVSYNVPMSDIVKANELKDPNRLSEKQLLLIPDSSDAVDATLEEVMTRKARVLAAQEKVVPVKVTAYVVAQGDSLWSIANSQNLEIDTLFGCNDLKNPDLLKPGVTLRIPNQDGIFYTVKKGDTLEKIAKTYGIPVDRIRKGNAADSLNPLQEGREVFLPGARPEAADSSPAPKGGSGKSSPRSGGSTVSSPASRSYRWPVVGKISSPFGWRRHPVTRRRDFHTGIDIRAPRGRVIKAAKAGRVEYAGWMGGYGRVVVIRHNDGYSTLYAHCNSLSVRNGQSVSQGQTIASVGTSGRTTGPHLHFEIRQGKSPMNPLKLLR</sequence>
<dbReference type="Gene3D" id="3.10.350.10">
    <property type="entry name" value="LysM domain"/>
    <property type="match status" value="3"/>
</dbReference>
<keyword evidence="3" id="KW-1133">Transmembrane helix</keyword>
<dbReference type="InterPro" id="IPR011055">
    <property type="entry name" value="Dup_hybrid_motif"/>
</dbReference>
<dbReference type="OrthoDB" id="9809488at2"/>
<accession>A0A4R8MGQ7</accession>
<keyword evidence="1" id="KW-0732">Signal</keyword>
<feature type="domain" description="LysM" evidence="4">
    <location>
        <begin position="372"/>
        <end position="416"/>
    </location>
</feature>
<dbReference type="SMART" id="SM00257">
    <property type="entry name" value="LysM"/>
    <property type="match status" value="3"/>
</dbReference>
<dbReference type="GO" id="GO:0004222">
    <property type="term" value="F:metalloendopeptidase activity"/>
    <property type="evidence" value="ECO:0007669"/>
    <property type="project" value="TreeGrafter"/>
</dbReference>
<dbReference type="SUPFAM" id="SSF54106">
    <property type="entry name" value="LysM domain"/>
    <property type="match status" value="3"/>
</dbReference>
<reference evidence="5 6" key="1">
    <citation type="submission" date="2019-03" db="EMBL/GenBank/DDBJ databases">
        <title>Genomic Encyclopedia of Type Strains, Phase IV (KMG-IV): sequencing the most valuable type-strain genomes for metagenomic binning, comparative biology and taxonomic classification.</title>
        <authorList>
            <person name="Goeker M."/>
        </authorList>
    </citation>
    <scope>NUCLEOTIDE SEQUENCE [LARGE SCALE GENOMIC DNA]</scope>
    <source>
        <strain evidence="5 6">DSM 25964</strain>
    </source>
</reference>
<feature type="region of interest" description="Disordered" evidence="2">
    <location>
        <begin position="1"/>
        <end position="26"/>
    </location>
</feature>
<feature type="compositionally biased region" description="Basic and acidic residues" evidence="2">
    <location>
        <begin position="14"/>
        <end position="23"/>
    </location>
</feature>
<dbReference type="FunFam" id="2.70.70.10:FF:000006">
    <property type="entry name" value="M23 family peptidase"/>
    <property type="match status" value="1"/>
</dbReference>
<dbReference type="CDD" id="cd12797">
    <property type="entry name" value="M23_peptidase"/>
    <property type="match status" value="1"/>
</dbReference>
<dbReference type="Pfam" id="PF01551">
    <property type="entry name" value="Peptidase_M23"/>
    <property type="match status" value="1"/>
</dbReference>
<dbReference type="AlphaFoldDB" id="A0A4R8MGQ7"/>
<dbReference type="Pfam" id="PF01476">
    <property type="entry name" value="LysM"/>
    <property type="match status" value="3"/>
</dbReference>
<evidence type="ECO:0000256" key="2">
    <source>
        <dbReference type="SAM" id="MobiDB-lite"/>
    </source>
</evidence>
<evidence type="ECO:0000259" key="4">
    <source>
        <dbReference type="PROSITE" id="PS51782"/>
    </source>
</evidence>
<feature type="region of interest" description="Disordered" evidence="2">
    <location>
        <begin position="468"/>
        <end position="501"/>
    </location>
</feature>
<feature type="domain" description="LysM" evidence="4">
    <location>
        <begin position="422"/>
        <end position="466"/>
    </location>
</feature>
<evidence type="ECO:0000256" key="1">
    <source>
        <dbReference type="ARBA" id="ARBA00022729"/>
    </source>
</evidence>
<proteinExistence type="predicted"/>
<dbReference type="CDD" id="cd00118">
    <property type="entry name" value="LysM"/>
    <property type="match status" value="3"/>
</dbReference>
<dbReference type="InterPro" id="IPR018392">
    <property type="entry name" value="LysM"/>
</dbReference>
<organism evidence="5 6">
    <name type="scientific">Aminivibrio pyruvatiphilus</name>
    <dbReference type="NCBI Taxonomy" id="1005740"/>
    <lineage>
        <taxon>Bacteria</taxon>
        <taxon>Thermotogati</taxon>
        <taxon>Synergistota</taxon>
        <taxon>Synergistia</taxon>
        <taxon>Synergistales</taxon>
        <taxon>Aminobacteriaceae</taxon>
        <taxon>Aminivibrio</taxon>
    </lineage>
</organism>
<evidence type="ECO:0000313" key="6">
    <source>
        <dbReference type="Proteomes" id="UP000295066"/>
    </source>
</evidence>
<feature type="transmembrane region" description="Helical" evidence="3">
    <location>
        <begin position="36"/>
        <end position="57"/>
    </location>
</feature>
<feature type="domain" description="LysM" evidence="4">
    <location>
        <begin position="294"/>
        <end position="338"/>
    </location>
</feature>
<dbReference type="InterPro" id="IPR050570">
    <property type="entry name" value="Cell_wall_metabolism_enzyme"/>
</dbReference>
<keyword evidence="5" id="KW-0378">Hydrolase</keyword>
<dbReference type="Proteomes" id="UP000295066">
    <property type="component" value="Unassembled WGS sequence"/>
</dbReference>
<dbReference type="SUPFAM" id="SSF51261">
    <property type="entry name" value="Duplicated hybrid motif"/>
    <property type="match status" value="1"/>
</dbReference>
<evidence type="ECO:0000313" key="5">
    <source>
        <dbReference type="EMBL" id="TDY65120.1"/>
    </source>
</evidence>
<dbReference type="Gene3D" id="2.70.70.10">
    <property type="entry name" value="Glucose Permease (Domain IIA)"/>
    <property type="match status" value="1"/>
</dbReference>
<comment type="caution">
    <text evidence="5">The sequence shown here is derived from an EMBL/GenBank/DDBJ whole genome shotgun (WGS) entry which is preliminary data.</text>
</comment>
<evidence type="ECO:0000256" key="3">
    <source>
        <dbReference type="SAM" id="Phobius"/>
    </source>
</evidence>
<dbReference type="PANTHER" id="PTHR21666:SF289">
    <property type="entry name" value="L-ALA--D-GLU ENDOPEPTIDASE"/>
    <property type="match status" value="1"/>
</dbReference>
<keyword evidence="6" id="KW-1185">Reference proteome</keyword>
<dbReference type="RefSeq" id="WP_133955538.1">
    <property type="nucleotide sequence ID" value="NZ_SORI01000001.1"/>
</dbReference>
<gene>
    <name evidence="5" type="ORF">C8D99_101270</name>
</gene>
<protein>
    <submittedName>
        <fullName evidence="5">Murein DD-endopeptidase MepM/ murein hydrolase activator NlpD</fullName>
    </submittedName>
</protein>
<dbReference type="PANTHER" id="PTHR21666">
    <property type="entry name" value="PEPTIDASE-RELATED"/>
    <property type="match status" value="1"/>
</dbReference>